<keyword evidence="6 8" id="KW-0786">Thiamine pyrophosphate</keyword>
<dbReference type="InterPro" id="IPR017597">
    <property type="entry name" value="Pyrv_DH_E1_asu_subgrp-y"/>
</dbReference>
<evidence type="ECO:0000256" key="1">
    <source>
        <dbReference type="ARBA" id="ARBA00001964"/>
    </source>
</evidence>
<dbReference type="InterPro" id="IPR050642">
    <property type="entry name" value="PDH_E1_Alpha_Subunit"/>
</dbReference>
<organism evidence="10 11">
    <name type="scientific">Candidatus Karelsulcia muelleri PSPU</name>
    <dbReference type="NCBI Taxonomy" id="1189303"/>
    <lineage>
        <taxon>Bacteria</taxon>
        <taxon>Pseudomonadati</taxon>
        <taxon>Bacteroidota</taxon>
        <taxon>Flavobacteriia</taxon>
        <taxon>Flavobacteriales</taxon>
        <taxon>Candidatus Karelsulcia</taxon>
    </lineage>
</organism>
<accession>A0AAD1AZD5</accession>
<evidence type="ECO:0000313" key="11">
    <source>
        <dbReference type="Proteomes" id="UP000031659"/>
    </source>
</evidence>
<dbReference type="InterPro" id="IPR001017">
    <property type="entry name" value="DH_E1"/>
</dbReference>
<dbReference type="GO" id="GO:0006086">
    <property type="term" value="P:pyruvate decarboxylation to acetyl-CoA"/>
    <property type="evidence" value="ECO:0007669"/>
    <property type="project" value="InterPro"/>
</dbReference>
<dbReference type="PANTHER" id="PTHR11516:SF60">
    <property type="entry name" value="PYRUVATE DEHYDROGENASE E1 COMPONENT SUBUNIT ALPHA"/>
    <property type="match status" value="1"/>
</dbReference>
<proteinExistence type="predicted"/>
<dbReference type="NCBIfam" id="TIGR03182">
    <property type="entry name" value="PDH_E1_alph_y"/>
    <property type="match status" value="1"/>
</dbReference>
<evidence type="ECO:0000256" key="4">
    <source>
        <dbReference type="ARBA" id="ARBA00014159"/>
    </source>
</evidence>
<dbReference type="FunFam" id="3.40.50.970:FF:000013">
    <property type="entry name" value="Pyruvate dehydrogenase E1 component subunit alpha"/>
    <property type="match status" value="1"/>
</dbReference>
<dbReference type="GO" id="GO:0004739">
    <property type="term" value="F:pyruvate dehydrogenase (acetyl-transferring) activity"/>
    <property type="evidence" value="ECO:0007669"/>
    <property type="project" value="UniProtKB-UniRule"/>
</dbReference>
<sequence length="324" mass="37276">MKKINNDIYLKWFKDMSFWRKFEDKCRSLYLKQKIRGFLHLYNGQEAIPAGIVHAMDLNKDQMITAYRCHILPLAMGVDPKNIMAELLGKNTGTSYGMGGSMHIFSKKYRFYGGHGIVGGQIPLGAGIAFADKYFSRDAVTLTIMGDGAVNQGSLHETFNMAMIWKLPVVFICENNKYAMGTSVKRSSNIKEIYKIGFSYKMPSFCVDGMNPIKIYEHAYNAISRARNGNGPTFLDIRTYRYRGHSMSDSESYRSKKEVNEYKNRDPIILIKKYILEKKLVTEKKLNSFKDEINQKIDECVQFAELSNYTNVKKMYSVVYNKKN</sequence>
<evidence type="ECO:0000256" key="3">
    <source>
        <dbReference type="ARBA" id="ARBA00012281"/>
    </source>
</evidence>
<dbReference type="InterPro" id="IPR029061">
    <property type="entry name" value="THDP-binding"/>
</dbReference>
<dbReference type="EMBL" id="AP013293">
    <property type="protein sequence ID" value="BAO66419.1"/>
    <property type="molecule type" value="Genomic_DNA"/>
</dbReference>
<keyword evidence="7 8" id="KW-0670">Pyruvate</keyword>
<evidence type="ECO:0000256" key="6">
    <source>
        <dbReference type="ARBA" id="ARBA00023052"/>
    </source>
</evidence>
<evidence type="ECO:0000259" key="9">
    <source>
        <dbReference type="Pfam" id="PF00676"/>
    </source>
</evidence>
<dbReference type="SUPFAM" id="SSF52518">
    <property type="entry name" value="Thiamin diphosphate-binding fold (THDP-binding)"/>
    <property type="match status" value="1"/>
</dbReference>
<feature type="domain" description="Dehydrogenase E1 component" evidence="9">
    <location>
        <begin position="15"/>
        <end position="311"/>
    </location>
</feature>
<evidence type="ECO:0000256" key="7">
    <source>
        <dbReference type="ARBA" id="ARBA00023317"/>
    </source>
</evidence>
<dbReference type="PANTHER" id="PTHR11516">
    <property type="entry name" value="PYRUVATE DEHYDROGENASE E1 COMPONENT, ALPHA SUBUNIT BACTERIAL AND ORGANELLAR"/>
    <property type="match status" value="1"/>
</dbReference>
<evidence type="ECO:0000256" key="8">
    <source>
        <dbReference type="RuleBase" id="RU361139"/>
    </source>
</evidence>
<reference evidence="10 11" key="1">
    <citation type="journal article" date="2014" name="ISME J.">
        <title>Swapping symbionts in spittlebugs: evolutionary replacement of a reduced genome symbiont.</title>
        <authorList>
            <person name="Koga R."/>
            <person name="Moran N.A."/>
        </authorList>
    </citation>
    <scope>NUCLEOTIDE SEQUENCE [LARGE SCALE GENOMIC DNA]</scope>
    <source>
        <strain evidence="10 11">PSPU</strain>
    </source>
</reference>
<dbReference type="EC" id="1.2.4.1" evidence="3 8"/>
<dbReference type="AlphaFoldDB" id="A0AAD1AZD5"/>
<dbReference type="Pfam" id="PF00676">
    <property type="entry name" value="E1_dh"/>
    <property type="match status" value="1"/>
</dbReference>
<comment type="subunit">
    <text evidence="2 8">Heterodimer of an alpha and a beta chain.</text>
</comment>
<evidence type="ECO:0000313" key="10">
    <source>
        <dbReference type="EMBL" id="BAO66419.1"/>
    </source>
</evidence>
<dbReference type="RefSeq" id="WP_041094080.1">
    <property type="nucleotide sequence ID" value="NZ_AP013293.1"/>
</dbReference>
<comment type="cofactor">
    <cofactor evidence="1 8">
        <name>thiamine diphosphate</name>
        <dbReference type="ChEBI" id="CHEBI:58937"/>
    </cofactor>
</comment>
<comment type="catalytic activity">
    <reaction evidence="8">
        <text>N(6)-[(R)-lipoyl]-L-lysyl-[protein] + pyruvate + H(+) = N(6)-[(R)-S(8)-acetyldihydrolipoyl]-L-lysyl-[protein] + CO2</text>
        <dbReference type="Rhea" id="RHEA:19189"/>
        <dbReference type="Rhea" id="RHEA-COMP:10474"/>
        <dbReference type="Rhea" id="RHEA-COMP:10478"/>
        <dbReference type="ChEBI" id="CHEBI:15361"/>
        <dbReference type="ChEBI" id="CHEBI:15378"/>
        <dbReference type="ChEBI" id="CHEBI:16526"/>
        <dbReference type="ChEBI" id="CHEBI:83099"/>
        <dbReference type="ChEBI" id="CHEBI:83111"/>
        <dbReference type="EC" id="1.2.4.1"/>
    </reaction>
</comment>
<protein>
    <recommendedName>
        <fullName evidence="4 8">Pyruvate dehydrogenase E1 component subunit alpha</fullName>
        <ecNumber evidence="3 8">1.2.4.1</ecNumber>
    </recommendedName>
</protein>
<dbReference type="KEGG" id="smup:SMPSPU_274"/>
<evidence type="ECO:0000256" key="2">
    <source>
        <dbReference type="ARBA" id="ARBA00011870"/>
    </source>
</evidence>
<name>A0AAD1AZD5_9FLAO</name>
<dbReference type="Proteomes" id="UP000031659">
    <property type="component" value="Chromosome"/>
</dbReference>
<gene>
    <name evidence="10" type="primary">acoA</name>
    <name evidence="8" type="synonym">pdhA</name>
    <name evidence="10" type="ORF">SMPSPU_274</name>
</gene>
<evidence type="ECO:0000256" key="5">
    <source>
        <dbReference type="ARBA" id="ARBA00023002"/>
    </source>
</evidence>
<comment type="function">
    <text evidence="8">The pyruvate dehydrogenase complex catalyzes the overall conversion of pyruvate to acetyl-CoA and CO(2).</text>
</comment>
<dbReference type="Gene3D" id="3.40.50.970">
    <property type="match status" value="1"/>
</dbReference>
<dbReference type="CDD" id="cd02000">
    <property type="entry name" value="TPP_E1_PDC_ADC_BCADC"/>
    <property type="match status" value="1"/>
</dbReference>
<keyword evidence="5 8" id="KW-0560">Oxidoreductase</keyword>